<dbReference type="eggNOG" id="COG3777">
    <property type="taxonomic scope" value="Bacteria"/>
</dbReference>
<gene>
    <name evidence="2" type="ORF">Bxe_C0575</name>
</gene>
<dbReference type="Proteomes" id="UP000001817">
    <property type="component" value="Chromosome 3"/>
</dbReference>
<dbReference type="PANTHER" id="PTHR28152">
    <property type="entry name" value="HYDROXYACYL-THIOESTER DEHYDRATASE TYPE 2, MITOCHONDRIAL"/>
    <property type="match status" value="1"/>
</dbReference>
<evidence type="ECO:0000313" key="3">
    <source>
        <dbReference type="Proteomes" id="UP000001817"/>
    </source>
</evidence>
<accession>Q13HG6</accession>
<keyword evidence="3" id="KW-1185">Reference proteome</keyword>
<proteinExistence type="predicted"/>
<dbReference type="GO" id="GO:0019171">
    <property type="term" value="F:(3R)-hydroxyacyl-[acyl-carrier-protein] dehydratase activity"/>
    <property type="evidence" value="ECO:0007669"/>
    <property type="project" value="TreeGrafter"/>
</dbReference>
<feature type="domain" description="FAS1-like dehydratase" evidence="1">
    <location>
        <begin position="72"/>
        <end position="129"/>
    </location>
</feature>
<dbReference type="RefSeq" id="WP_011493729.1">
    <property type="nucleotide sequence ID" value="NC_007953.1"/>
</dbReference>
<dbReference type="KEGG" id="bxe:Bxe_C0575"/>
<evidence type="ECO:0000313" key="2">
    <source>
        <dbReference type="EMBL" id="ABE36473.1"/>
    </source>
</evidence>
<dbReference type="STRING" id="266265.Bxe_C0575"/>
<dbReference type="SUPFAM" id="SSF54637">
    <property type="entry name" value="Thioesterase/thiol ester dehydrase-isomerase"/>
    <property type="match status" value="1"/>
</dbReference>
<dbReference type="Pfam" id="PF13452">
    <property type="entry name" value="FAS1_DH_region"/>
    <property type="match status" value="1"/>
</dbReference>
<dbReference type="InterPro" id="IPR052741">
    <property type="entry name" value="Mitochondrial_HTD2"/>
</dbReference>
<dbReference type="InterPro" id="IPR029069">
    <property type="entry name" value="HotDog_dom_sf"/>
</dbReference>
<sequence>MENYSSWIGRNETRQDVATLQPALALGATLDRATIFLNGRSELPPLSHWLYFLSTAPMSRLGTDGHPRRGDFLPPISLPRRMWAGSRIDFLVPIVIGAPIERTSTIVRVNEKRGRSGTLCFVTLLHEVKVDSILAVREEQDIVYREASPLGDPLTKGVAVTESAALASPDWTRTVMPDPVLLFRYSALTFNGHRIHYDRDYATKEEGYPGLVVHGPLQATLLLDLISRSRPAATVRKFSFRAKNPLFDGKPLELCASLSGHMVKLWTVQSAHVGIEADAELE</sequence>
<dbReference type="EMBL" id="CP000272">
    <property type="protein sequence ID" value="ABE36473.1"/>
    <property type="molecule type" value="Genomic_DNA"/>
</dbReference>
<organism evidence="2 3">
    <name type="scientific">Paraburkholderia xenovorans (strain LB400)</name>
    <dbReference type="NCBI Taxonomy" id="266265"/>
    <lineage>
        <taxon>Bacteria</taxon>
        <taxon>Pseudomonadati</taxon>
        <taxon>Pseudomonadota</taxon>
        <taxon>Betaproteobacteria</taxon>
        <taxon>Burkholderiales</taxon>
        <taxon>Burkholderiaceae</taxon>
        <taxon>Paraburkholderia</taxon>
    </lineage>
</organism>
<evidence type="ECO:0000259" key="1">
    <source>
        <dbReference type="Pfam" id="PF13452"/>
    </source>
</evidence>
<dbReference type="InterPro" id="IPR039569">
    <property type="entry name" value="FAS1-like_DH_region"/>
</dbReference>
<protein>
    <recommendedName>
        <fullName evidence="1">FAS1-like dehydratase domain-containing protein</fullName>
    </recommendedName>
</protein>
<dbReference type="AlphaFoldDB" id="Q13HG6"/>
<reference evidence="2 3" key="1">
    <citation type="journal article" date="2006" name="Proc. Natl. Acad. Sci. U.S.A.">
        <title>Burkholderia xenovorans LB400 harbors a multi-replicon, 9.73-Mbp genome shaped for versatility.</title>
        <authorList>
            <person name="Chain P.S."/>
            <person name="Denef V.J."/>
            <person name="Konstantinidis K.T."/>
            <person name="Vergez L.M."/>
            <person name="Agullo L."/>
            <person name="Reyes V.L."/>
            <person name="Hauser L."/>
            <person name="Cordova M."/>
            <person name="Gomez L."/>
            <person name="Gonzalez M."/>
            <person name="Land M."/>
            <person name="Lao V."/>
            <person name="Larimer F."/>
            <person name="LiPuma J.J."/>
            <person name="Mahenthiralingam E."/>
            <person name="Malfatti S.A."/>
            <person name="Marx C.J."/>
            <person name="Parnell J.J."/>
            <person name="Ramette A."/>
            <person name="Richardson P."/>
            <person name="Seeger M."/>
            <person name="Smith D."/>
            <person name="Spilker T."/>
            <person name="Sul W.J."/>
            <person name="Tsoi T.V."/>
            <person name="Ulrich L.E."/>
            <person name="Zhulin I.B."/>
            <person name="Tiedje J.M."/>
        </authorList>
    </citation>
    <scope>NUCLEOTIDE SEQUENCE [LARGE SCALE GENOMIC DNA]</scope>
    <source>
        <strain evidence="2 3">LB400</strain>
    </source>
</reference>
<dbReference type="Gene3D" id="3.10.129.10">
    <property type="entry name" value="Hotdog Thioesterase"/>
    <property type="match status" value="1"/>
</dbReference>
<dbReference type="PANTHER" id="PTHR28152:SF1">
    <property type="entry name" value="HYDROXYACYL-THIOESTER DEHYDRATASE TYPE 2, MITOCHONDRIAL"/>
    <property type="match status" value="1"/>
</dbReference>
<name>Q13HG6_PARXL</name>